<dbReference type="Pfam" id="PF00390">
    <property type="entry name" value="malic"/>
    <property type="match status" value="1"/>
</dbReference>
<evidence type="ECO:0000256" key="8">
    <source>
        <dbReference type="RuleBase" id="RU003427"/>
    </source>
</evidence>
<evidence type="ECO:0000313" key="12">
    <source>
        <dbReference type="Proteomes" id="UP000481621"/>
    </source>
</evidence>
<feature type="active site" description="Proton acceptor" evidence="5">
    <location>
        <position position="91"/>
    </location>
</feature>
<evidence type="ECO:0000256" key="4">
    <source>
        <dbReference type="ARBA" id="ARBA00023002"/>
    </source>
</evidence>
<evidence type="ECO:0000259" key="10">
    <source>
        <dbReference type="SMART" id="SM01274"/>
    </source>
</evidence>
<protein>
    <submittedName>
        <fullName evidence="11">NAD-dependent malic enzyme</fullName>
    </submittedName>
</protein>
<dbReference type="AlphaFoldDB" id="A0A6B3TPX2"/>
<evidence type="ECO:0000259" key="9">
    <source>
        <dbReference type="SMART" id="SM00919"/>
    </source>
</evidence>
<dbReference type="InterPro" id="IPR012301">
    <property type="entry name" value="Malic_N_dom"/>
</dbReference>
<dbReference type="Gene3D" id="3.40.50.720">
    <property type="entry name" value="NAD(P)-binding Rossmann-like Domain"/>
    <property type="match status" value="1"/>
</dbReference>
<keyword evidence="3 7" id="KW-0479">Metal-binding</keyword>
<dbReference type="InterPro" id="IPR051674">
    <property type="entry name" value="Malate_Decarboxylase"/>
</dbReference>
<dbReference type="SUPFAM" id="SSF51735">
    <property type="entry name" value="NAD(P)-binding Rossmann-fold domains"/>
    <property type="match status" value="1"/>
</dbReference>
<feature type="binding site" evidence="7">
    <location>
        <position position="133"/>
    </location>
    <ligand>
        <name>a divalent metal cation</name>
        <dbReference type="ChEBI" id="CHEBI:60240"/>
    </ligand>
</feature>
<dbReference type="GO" id="GO:0004470">
    <property type="term" value="F:malic enzyme activity"/>
    <property type="evidence" value="ECO:0007669"/>
    <property type="project" value="InterPro"/>
</dbReference>
<dbReference type="Pfam" id="PF03949">
    <property type="entry name" value="Malic_M"/>
    <property type="match status" value="1"/>
</dbReference>
<feature type="domain" description="Malic enzyme NAD-binding" evidence="9">
    <location>
        <begin position="160"/>
        <end position="384"/>
    </location>
</feature>
<name>A0A6B3TPX2_9BACI</name>
<feature type="binding site" evidence="6">
    <location>
        <position position="286"/>
    </location>
    <ligand>
        <name>(S)-malate</name>
        <dbReference type="ChEBI" id="CHEBI:15589"/>
    </ligand>
</feature>
<feature type="binding site" evidence="7">
    <location>
        <position position="159"/>
    </location>
    <ligand>
        <name>a divalent metal cation</name>
        <dbReference type="ChEBI" id="CHEBI:60240"/>
    </ligand>
</feature>
<dbReference type="PANTHER" id="PTHR43237:SF4">
    <property type="entry name" value="NADP-DEPENDENT MALIC ENZYME"/>
    <property type="match status" value="1"/>
</dbReference>
<dbReference type="FunFam" id="3.40.50.10380:FF:000003">
    <property type="entry name" value="NADP-dependent malic enzyme"/>
    <property type="match status" value="1"/>
</dbReference>
<feature type="binding site" evidence="7">
    <location>
        <position position="134"/>
    </location>
    <ligand>
        <name>a divalent metal cation</name>
        <dbReference type="ChEBI" id="CHEBI:60240"/>
    </ligand>
</feature>
<proteinExistence type="inferred from homology"/>
<keyword evidence="4" id="KW-0560">Oxidoreductase</keyword>
<evidence type="ECO:0000256" key="2">
    <source>
        <dbReference type="ARBA" id="ARBA00008785"/>
    </source>
</evidence>
<reference evidence="11" key="1">
    <citation type="submission" date="2020-02" db="EMBL/GenBank/DDBJ databases">
        <title>Bacillus sedimentmangrovi sp. nov., isolated from sediment of the mangrove ecosystem.</title>
        <authorList>
            <person name="Liu G."/>
        </authorList>
    </citation>
    <scope>NUCLEOTIDE SEQUENCE [LARGE SCALE GENOMIC DNA]</scope>
    <source>
        <strain evidence="11">SgZ-7</strain>
    </source>
</reference>
<dbReference type="InterPro" id="IPR001891">
    <property type="entry name" value="Malic_OxRdtase"/>
</dbReference>
<keyword evidence="12" id="KW-1185">Reference proteome</keyword>
<dbReference type="PRINTS" id="PR00072">
    <property type="entry name" value="MALOXRDTASE"/>
</dbReference>
<evidence type="ECO:0000313" key="11">
    <source>
        <dbReference type="EMBL" id="NEX78446.1"/>
    </source>
</evidence>
<dbReference type="PROSITE" id="PS00331">
    <property type="entry name" value="MALIC_ENZYMES"/>
    <property type="match status" value="1"/>
</dbReference>
<feature type="active site" description="Proton donor" evidence="5">
    <location>
        <position position="36"/>
    </location>
</feature>
<dbReference type="Gene3D" id="3.40.50.10380">
    <property type="entry name" value="Malic enzyme, N-terminal domain"/>
    <property type="match status" value="1"/>
</dbReference>
<comment type="caution">
    <text evidence="11">The sequence shown here is derived from an EMBL/GenBank/DDBJ whole genome shotgun (WGS) entry which is preliminary data.</text>
</comment>
<dbReference type="CDD" id="cd05311">
    <property type="entry name" value="NAD_bind_2_malic_enz"/>
    <property type="match status" value="1"/>
</dbReference>
<dbReference type="RefSeq" id="WP_163250943.1">
    <property type="nucleotide sequence ID" value="NZ_JAAIUV010000006.1"/>
</dbReference>
<dbReference type="InterPro" id="IPR036291">
    <property type="entry name" value="NAD(P)-bd_dom_sf"/>
</dbReference>
<dbReference type="GO" id="GO:0016616">
    <property type="term" value="F:oxidoreductase activity, acting on the CH-OH group of donors, NAD or NADP as acceptor"/>
    <property type="evidence" value="ECO:0007669"/>
    <property type="project" value="InterPro"/>
</dbReference>
<dbReference type="PANTHER" id="PTHR43237">
    <property type="entry name" value="NADP-DEPENDENT MALIC ENZYME"/>
    <property type="match status" value="1"/>
</dbReference>
<feature type="binding site" evidence="6">
    <location>
        <position position="316"/>
    </location>
    <ligand>
        <name>(S)-malate</name>
        <dbReference type="ChEBI" id="CHEBI:15589"/>
    </ligand>
</feature>
<evidence type="ECO:0000256" key="5">
    <source>
        <dbReference type="PIRSR" id="PIRSR000106-1"/>
    </source>
</evidence>
<comment type="similarity">
    <text evidence="2 8">Belongs to the malic enzymes family.</text>
</comment>
<comment type="cofactor">
    <cofactor evidence="7">
        <name>Mg(2+)</name>
        <dbReference type="ChEBI" id="CHEBI:18420"/>
    </cofactor>
    <cofactor evidence="7">
        <name>Mn(2+)</name>
        <dbReference type="ChEBI" id="CHEBI:29035"/>
    </cofactor>
    <text evidence="7">Divalent metal cations. Prefers magnesium or manganese.</text>
</comment>
<dbReference type="InterPro" id="IPR015884">
    <property type="entry name" value="Malic_enzyme_CS"/>
</dbReference>
<dbReference type="InterPro" id="IPR012302">
    <property type="entry name" value="Malic_NAD-bd"/>
</dbReference>
<dbReference type="InterPro" id="IPR037062">
    <property type="entry name" value="Malic_N_dom_sf"/>
</dbReference>
<dbReference type="Proteomes" id="UP000481621">
    <property type="component" value="Unassembled WGS sequence"/>
</dbReference>
<dbReference type="InterPro" id="IPR046346">
    <property type="entry name" value="Aminoacid_DH-like_N_sf"/>
</dbReference>
<organism evidence="11 12">
    <name type="scientific">Neobacillus thermocopriae</name>
    <dbReference type="NCBI Taxonomy" id="1215031"/>
    <lineage>
        <taxon>Bacteria</taxon>
        <taxon>Bacillati</taxon>
        <taxon>Bacillota</taxon>
        <taxon>Bacilli</taxon>
        <taxon>Bacillales</taxon>
        <taxon>Bacillaceae</taxon>
        <taxon>Neobacillus</taxon>
    </lineage>
</organism>
<dbReference type="InterPro" id="IPR045213">
    <property type="entry name" value="Malic_NAD-bd_bact_type"/>
</dbReference>
<dbReference type="EMBL" id="JAAIUV010000006">
    <property type="protein sequence ID" value="NEX78446.1"/>
    <property type="molecule type" value="Genomic_DNA"/>
</dbReference>
<dbReference type="FunFam" id="3.40.50.720:FF:000095">
    <property type="entry name" value="NADP-dependent malic enzyme"/>
    <property type="match status" value="1"/>
</dbReference>
<dbReference type="PIRSF" id="PIRSF000106">
    <property type="entry name" value="ME"/>
    <property type="match status" value="1"/>
</dbReference>
<feature type="domain" description="Malic enzyme N-terminal" evidence="10">
    <location>
        <begin position="15"/>
        <end position="148"/>
    </location>
</feature>
<evidence type="ECO:0000256" key="7">
    <source>
        <dbReference type="PIRSR" id="PIRSR000106-3"/>
    </source>
</evidence>
<comment type="cofactor">
    <cofactor evidence="1">
        <name>Mn(2+)</name>
        <dbReference type="ChEBI" id="CHEBI:29035"/>
    </cofactor>
</comment>
<gene>
    <name evidence="11" type="ORF">G4Z05_05995</name>
</gene>
<dbReference type="GO" id="GO:0051287">
    <property type="term" value="F:NAD binding"/>
    <property type="evidence" value="ECO:0007669"/>
    <property type="project" value="InterPro"/>
</dbReference>
<sequence length="412" mass="44005">MTLREEALHMHRVHKGKLESKSKVLVRNAHDLSLAYSPGVAEPCKEIYEKPETVYDYTMKGNMVAVVSDGTAVLGLGNIGPEAALPVMEGKAVLFKSFAGVDAFPICLNTTDVDKIIETVKLLEPTFGGVNLEDIAAPNCFVIEERLKKETNIPIFHDDQHGTAIVTVAGLVNALKLTGKKMTEIKVVANGAGAAGIAIIKLLYSYGVRDIIMCDTKGAIYEGRPVGMNDVKAEVAKYTNRKCLSGSLADVIKGADVFIGVSVAGALTKEMIKSMNPDPIIFAMANPVPEIMPEEAKEAGAKVVGTGRSDFPNQVNNVLAFPGIFRGALDVRATHINEKMKIAAVEAIAALISEDELSPDYVIPAPFDPRVAPNVAAAVAKAAMETGVARIKVDPEEVKEKTKRLALIGKSE</sequence>
<dbReference type="SMART" id="SM00919">
    <property type="entry name" value="Malic_M"/>
    <property type="match status" value="1"/>
</dbReference>
<evidence type="ECO:0000256" key="6">
    <source>
        <dbReference type="PIRSR" id="PIRSR000106-2"/>
    </source>
</evidence>
<evidence type="ECO:0000256" key="1">
    <source>
        <dbReference type="ARBA" id="ARBA00001936"/>
    </source>
</evidence>
<dbReference type="SMART" id="SM01274">
    <property type="entry name" value="malic"/>
    <property type="match status" value="1"/>
</dbReference>
<dbReference type="SUPFAM" id="SSF53223">
    <property type="entry name" value="Aminoacid dehydrogenase-like, N-terminal domain"/>
    <property type="match status" value="1"/>
</dbReference>
<evidence type="ECO:0000256" key="3">
    <source>
        <dbReference type="ARBA" id="ARBA00022723"/>
    </source>
</evidence>
<dbReference type="GO" id="GO:0046872">
    <property type="term" value="F:metal ion binding"/>
    <property type="evidence" value="ECO:0007669"/>
    <property type="project" value="UniProtKB-KW"/>
</dbReference>
<accession>A0A6B3TPX2</accession>